<sequence>MQAASTASKGPLVVTGLQCQTETEDRIYFFLSVEKSVQNIIHQRSEAALAYKKGIRELKNGLAVKDSDAQSADSRDSIMKNIDSKLKQIILEQIIKTDSSLSLDDVVGNEVAKKSLFETVVLPAKNPELFTGLRSPVQGVLLFGPPGNGKTMLVRSEMKKTFARVSYSFRHRLLLAIARAAQPSIIFIGMRSLFLDFFLARLLSDEIDSILRERSDSEHEVSRRLKTEFLLQFDGVNSKASDRVLVIGATNRPFDLDEAVLRRLPKRLYIPLPDKQERVKMLRMLLRQQKHALGDYAFNQIGDCAEGFSFSDLKVLAKEAAMEPLRGIVLGFLIRCQCISLELPVDCLKKIKVEQLRPLTASDFLNALKQCRPSVKVDHIKRLEEFNNAHGHTC</sequence>
<dbReference type="Gene3D" id="3.40.50.300">
    <property type="entry name" value="P-loop containing nucleotide triphosphate hydrolases"/>
    <property type="match status" value="1"/>
</dbReference>
<gene>
    <name evidence="11" type="ORF">TTRE_0000790601</name>
</gene>
<dbReference type="PROSITE" id="PS00674">
    <property type="entry name" value="AAA"/>
    <property type="match status" value="1"/>
</dbReference>
<dbReference type="InterPro" id="IPR015415">
    <property type="entry name" value="Spast_Vps4_C"/>
</dbReference>
<dbReference type="GO" id="GO:0005874">
    <property type="term" value="C:microtubule"/>
    <property type="evidence" value="ECO:0007669"/>
    <property type="project" value="UniProtKB-KW"/>
</dbReference>
<dbReference type="STRING" id="36087.A0A077ZIE4"/>
<dbReference type="Pfam" id="PF09336">
    <property type="entry name" value="Vps4_C"/>
    <property type="match status" value="1"/>
</dbReference>
<dbReference type="SMART" id="SM00382">
    <property type="entry name" value="AAA"/>
    <property type="match status" value="1"/>
</dbReference>
<dbReference type="GO" id="GO:0016887">
    <property type="term" value="F:ATP hydrolysis activity"/>
    <property type="evidence" value="ECO:0007669"/>
    <property type="project" value="InterPro"/>
</dbReference>
<dbReference type="AlphaFoldDB" id="A0A077ZIE4"/>
<keyword evidence="5" id="KW-0472">Membrane</keyword>
<dbReference type="InterPro" id="IPR003593">
    <property type="entry name" value="AAA+_ATPase"/>
</dbReference>
<dbReference type="InterPro" id="IPR003959">
    <property type="entry name" value="ATPase_AAA_core"/>
</dbReference>
<dbReference type="GO" id="GO:0008568">
    <property type="term" value="F:microtubule severing ATPase activity"/>
    <property type="evidence" value="ECO:0007669"/>
    <property type="project" value="UniProtKB-EC"/>
</dbReference>
<organism evidence="11 12">
    <name type="scientific">Trichuris trichiura</name>
    <name type="common">Whipworm</name>
    <name type="synonym">Trichocephalus trichiurus</name>
    <dbReference type="NCBI Taxonomy" id="36087"/>
    <lineage>
        <taxon>Eukaryota</taxon>
        <taxon>Metazoa</taxon>
        <taxon>Ecdysozoa</taxon>
        <taxon>Nematoda</taxon>
        <taxon>Enoplea</taxon>
        <taxon>Dorylaimia</taxon>
        <taxon>Trichinellida</taxon>
        <taxon>Trichuridae</taxon>
        <taxon>Trichuris</taxon>
    </lineage>
</organism>
<evidence type="ECO:0000256" key="4">
    <source>
        <dbReference type="ARBA" id="ARBA00022840"/>
    </source>
</evidence>
<keyword evidence="3 9" id="KW-0547">Nucleotide-binding</keyword>
<dbReference type="PANTHER" id="PTHR23074:SF86">
    <property type="entry name" value="SPASTIN"/>
    <property type="match status" value="1"/>
</dbReference>
<dbReference type="SUPFAM" id="SSF52540">
    <property type="entry name" value="P-loop containing nucleoside triphosphate hydrolases"/>
    <property type="match status" value="1"/>
</dbReference>
<keyword evidence="2" id="KW-0493">Microtubule</keyword>
<protein>
    <recommendedName>
        <fullName evidence="8">microtubule-severing ATPase</fullName>
        <ecNumber evidence="8">5.6.1.1</ecNumber>
    </recommendedName>
</protein>
<proteinExistence type="inferred from homology"/>
<dbReference type="InterPro" id="IPR027417">
    <property type="entry name" value="P-loop_NTPase"/>
</dbReference>
<reference evidence="11" key="1">
    <citation type="submission" date="2014-01" db="EMBL/GenBank/DDBJ databases">
        <authorList>
            <person name="Aslett M."/>
        </authorList>
    </citation>
    <scope>NUCLEOTIDE SEQUENCE</scope>
</reference>
<evidence type="ECO:0000313" key="11">
    <source>
        <dbReference type="EMBL" id="CDW59569.1"/>
    </source>
</evidence>
<feature type="domain" description="AAA+ ATPase" evidence="10">
    <location>
        <begin position="136"/>
        <end position="274"/>
    </location>
</feature>
<keyword evidence="4 9" id="KW-0067">ATP-binding</keyword>
<evidence type="ECO:0000256" key="3">
    <source>
        <dbReference type="ARBA" id="ARBA00022741"/>
    </source>
</evidence>
<dbReference type="InterPro" id="IPR003960">
    <property type="entry name" value="ATPase_AAA_CS"/>
</dbReference>
<reference evidence="11" key="2">
    <citation type="submission" date="2014-03" db="EMBL/GenBank/DDBJ databases">
        <title>The whipworm genome and dual-species transcriptomics of an intimate host-pathogen interaction.</title>
        <authorList>
            <person name="Foth B.J."/>
            <person name="Tsai I.J."/>
            <person name="Reid A.J."/>
            <person name="Bancroft A.J."/>
            <person name="Nichol S."/>
            <person name="Tracey A."/>
            <person name="Holroyd N."/>
            <person name="Cotton J.A."/>
            <person name="Stanley E.J."/>
            <person name="Zarowiecki M."/>
            <person name="Liu J.Z."/>
            <person name="Huckvale T."/>
            <person name="Cooper P.J."/>
            <person name="Grencis R.K."/>
            <person name="Berriman M."/>
        </authorList>
    </citation>
    <scope>NUCLEOTIDE SEQUENCE [LARGE SCALE GENOMIC DNA]</scope>
</reference>
<dbReference type="GO" id="GO:0005524">
    <property type="term" value="F:ATP binding"/>
    <property type="evidence" value="ECO:0007669"/>
    <property type="project" value="UniProtKB-KW"/>
</dbReference>
<evidence type="ECO:0000256" key="1">
    <source>
        <dbReference type="ARBA" id="ARBA00006914"/>
    </source>
</evidence>
<evidence type="ECO:0000313" key="12">
    <source>
        <dbReference type="Proteomes" id="UP000030665"/>
    </source>
</evidence>
<dbReference type="PANTHER" id="PTHR23074">
    <property type="entry name" value="AAA DOMAIN-CONTAINING"/>
    <property type="match status" value="1"/>
</dbReference>
<evidence type="ECO:0000256" key="2">
    <source>
        <dbReference type="ARBA" id="ARBA00022701"/>
    </source>
</evidence>
<evidence type="ECO:0000259" key="10">
    <source>
        <dbReference type="SMART" id="SM00382"/>
    </source>
</evidence>
<keyword evidence="12" id="KW-1185">Reference proteome</keyword>
<comment type="catalytic activity">
    <reaction evidence="7">
        <text>n ATP + n H2O + a microtubule = n ADP + n phosphate + (n+1) alpha/beta tubulin heterodimers.</text>
        <dbReference type="EC" id="5.6.1.1"/>
    </reaction>
</comment>
<dbReference type="OrthoDB" id="10251136at2759"/>
<dbReference type="EC" id="5.6.1.1" evidence="8"/>
<accession>A0A077ZIE4</accession>
<name>A0A077ZIE4_TRITR</name>
<evidence type="ECO:0000256" key="6">
    <source>
        <dbReference type="ARBA" id="ARBA00023235"/>
    </source>
</evidence>
<dbReference type="Gene3D" id="1.10.8.60">
    <property type="match status" value="1"/>
</dbReference>
<evidence type="ECO:0000256" key="9">
    <source>
        <dbReference type="RuleBase" id="RU003651"/>
    </source>
</evidence>
<comment type="similarity">
    <text evidence="1 9">Belongs to the AAA ATPase family.</text>
</comment>
<dbReference type="EMBL" id="HG806644">
    <property type="protein sequence ID" value="CDW59569.1"/>
    <property type="molecule type" value="Genomic_DNA"/>
</dbReference>
<dbReference type="InterPro" id="IPR050304">
    <property type="entry name" value="MT-severing_AAA_ATPase"/>
</dbReference>
<evidence type="ECO:0000256" key="7">
    <source>
        <dbReference type="ARBA" id="ARBA00036378"/>
    </source>
</evidence>
<dbReference type="Proteomes" id="UP000030665">
    <property type="component" value="Unassembled WGS sequence"/>
</dbReference>
<dbReference type="Pfam" id="PF00004">
    <property type="entry name" value="AAA"/>
    <property type="match status" value="1"/>
</dbReference>
<keyword evidence="6" id="KW-0413">Isomerase</keyword>
<evidence type="ECO:0000256" key="8">
    <source>
        <dbReference type="ARBA" id="ARBA00038871"/>
    </source>
</evidence>
<evidence type="ECO:0000256" key="5">
    <source>
        <dbReference type="ARBA" id="ARBA00023136"/>
    </source>
</evidence>